<keyword evidence="3" id="KW-1185">Reference proteome</keyword>
<dbReference type="Pfam" id="PF00480">
    <property type="entry name" value="ROK"/>
    <property type="match status" value="1"/>
</dbReference>
<keyword evidence="2" id="KW-0808">Transferase</keyword>
<dbReference type="RefSeq" id="WP_074657762.1">
    <property type="nucleotide sequence ID" value="NZ_FOLZ01000002.1"/>
</dbReference>
<name>A0A1I7H0D0_9STRE</name>
<reference evidence="3" key="1">
    <citation type="submission" date="2016-10" db="EMBL/GenBank/DDBJ databases">
        <authorList>
            <person name="Varghese N."/>
            <person name="Submissions S."/>
        </authorList>
    </citation>
    <scope>NUCLEOTIDE SEQUENCE [LARGE SCALE GENOMIC DNA]</scope>
    <source>
        <strain evidence="3">LMG 15572</strain>
    </source>
</reference>
<evidence type="ECO:0000313" key="2">
    <source>
        <dbReference type="EMBL" id="SFU53956.1"/>
    </source>
</evidence>
<dbReference type="EMBL" id="FPBN01000002">
    <property type="protein sequence ID" value="SFU53956.1"/>
    <property type="molecule type" value="Genomic_DNA"/>
</dbReference>
<organism evidence="2 3">
    <name type="scientific">Streptococcus gallolyticus</name>
    <dbReference type="NCBI Taxonomy" id="315405"/>
    <lineage>
        <taxon>Bacteria</taxon>
        <taxon>Bacillati</taxon>
        <taxon>Bacillota</taxon>
        <taxon>Bacilli</taxon>
        <taxon>Lactobacillales</taxon>
        <taxon>Streptococcaceae</taxon>
        <taxon>Streptococcus</taxon>
    </lineage>
</organism>
<evidence type="ECO:0000256" key="1">
    <source>
        <dbReference type="ARBA" id="ARBA00006479"/>
    </source>
</evidence>
<dbReference type="CDD" id="cd24152">
    <property type="entry name" value="ASKHA_NBD_ROK-like"/>
    <property type="match status" value="1"/>
</dbReference>
<keyword evidence="2" id="KW-0418">Kinase</keyword>
<dbReference type="PANTHER" id="PTHR18964">
    <property type="entry name" value="ROK (REPRESSOR, ORF, KINASE) FAMILY"/>
    <property type="match status" value="1"/>
</dbReference>
<comment type="similarity">
    <text evidence="1">Belongs to the ROK (NagC/XylR) family.</text>
</comment>
<dbReference type="GO" id="GO:0016301">
    <property type="term" value="F:kinase activity"/>
    <property type="evidence" value="ECO:0007669"/>
    <property type="project" value="UniProtKB-KW"/>
</dbReference>
<accession>A0A1I7H0D0</accession>
<dbReference type="Gene3D" id="3.30.420.40">
    <property type="match status" value="2"/>
</dbReference>
<dbReference type="InterPro" id="IPR000600">
    <property type="entry name" value="ROK"/>
</dbReference>
<sequence>MTYLAIDVGGTFTKYAVMTKEGKFLEKGKFPTVKTSSSDFLDSIFRLYQNCEDVKGIAISTAGVVDSEAGVMLTGGSLDFIENLPIASVLSRKCQIPVSVENDAKCAALAELWQGSLSDCQNAVAMILGTAVGGAVIIDRKILKGKDLLAGEFSYIMTDSTDSFNWKKNFAINGGVPGLLQLVADAKNIPHSEVSGELIFEWISSGDEISLECLRQYARLLATQIVNLHFVINPERFTIGGGISEQPLLIQLIREEIAKMIANYPFDIASPEVVTCDFHNDANLLGALYVFLNSQL</sequence>
<gene>
    <name evidence="2" type="ORF">SAMN05660328_102419</name>
</gene>
<dbReference type="SUPFAM" id="SSF53067">
    <property type="entry name" value="Actin-like ATPase domain"/>
    <property type="match status" value="1"/>
</dbReference>
<protein>
    <submittedName>
        <fullName evidence="2">Sugar kinase of the NBD/HSP70 family, may contain an N-terminal HTH domain</fullName>
    </submittedName>
</protein>
<dbReference type="AlphaFoldDB" id="A0A1I7H0D0"/>
<dbReference type="PANTHER" id="PTHR18964:SF170">
    <property type="entry name" value="SUGAR KINASE"/>
    <property type="match status" value="1"/>
</dbReference>
<evidence type="ECO:0000313" key="3">
    <source>
        <dbReference type="Proteomes" id="UP000183629"/>
    </source>
</evidence>
<dbReference type="InterPro" id="IPR043129">
    <property type="entry name" value="ATPase_NBD"/>
</dbReference>
<dbReference type="Proteomes" id="UP000183629">
    <property type="component" value="Unassembled WGS sequence"/>
</dbReference>
<proteinExistence type="inferred from homology"/>